<gene>
    <name evidence="2" type="ORF">CVIRNUC_005349</name>
</gene>
<evidence type="ECO:0000313" key="2">
    <source>
        <dbReference type="EMBL" id="CAK0781341.1"/>
    </source>
</evidence>
<evidence type="ECO:0000313" key="3">
    <source>
        <dbReference type="Proteomes" id="UP001314263"/>
    </source>
</evidence>
<dbReference type="Proteomes" id="UP001314263">
    <property type="component" value="Unassembled WGS sequence"/>
</dbReference>
<protein>
    <submittedName>
        <fullName evidence="2">Uncharacterized protein</fullName>
    </submittedName>
</protein>
<name>A0AAV1I5M1_9CHLO</name>
<dbReference type="AlphaFoldDB" id="A0AAV1I5M1"/>
<keyword evidence="3" id="KW-1185">Reference proteome</keyword>
<reference evidence="2 3" key="1">
    <citation type="submission" date="2023-10" db="EMBL/GenBank/DDBJ databases">
        <authorList>
            <person name="Maclean D."/>
            <person name="Macfadyen A."/>
        </authorList>
    </citation>
    <scope>NUCLEOTIDE SEQUENCE [LARGE SCALE GENOMIC DNA]</scope>
</reference>
<organism evidence="2 3">
    <name type="scientific">Coccomyxa viridis</name>
    <dbReference type="NCBI Taxonomy" id="1274662"/>
    <lineage>
        <taxon>Eukaryota</taxon>
        <taxon>Viridiplantae</taxon>
        <taxon>Chlorophyta</taxon>
        <taxon>core chlorophytes</taxon>
        <taxon>Trebouxiophyceae</taxon>
        <taxon>Trebouxiophyceae incertae sedis</taxon>
        <taxon>Coccomyxaceae</taxon>
        <taxon>Coccomyxa</taxon>
    </lineage>
</organism>
<accession>A0AAV1I5M1</accession>
<feature type="region of interest" description="Disordered" evidence="1">
    <location>
        <begin position="126"/>
        <end position="148"/>
    </location>
</feature>
<dbReference type="EMBL" id="CAUYUE010000006">
    <property type="protein sequence ID" value="CAK0781341.1"/>
    <property type="molecule type" value="Genomic_DNA"/>
</dbReference>
<proteinExistence type="predicted"/>
<sequence>MLSIAGTVSSGLAGAVLHRYHSKTDIKAAPSSRPRGRGTEISCDRSRSEDVILLERPGISRRQQEAARDSSAYARSLILQKAEQNDMSQHDEVLLRWLDKLTEELAASETRALEVQLQQTAETALRQQAEQSTLEAEMLSRQSKARRH</sequence>
<feature type="region of interest" description="Disordered" evidence="1">
    <location>
        <begin position="26"/>
        <end position="47"/>
    </location>
</feature>
<comment type="caution">
    <text evidence="2">The sequence shown here is derived from an EMBL/GenBank/DDBJ whole genome shotgun (WGS) entry which is preliminary data.</text>
</comment>
<evidence type="ECO:0000256" key="1">
    <source>
        <dbReference type="SAM" id="MobiDB-lite"/>
    </source>
</evidence>